<dbReference type="Gene3D" id="3.30.70.1430">
    <property type="entry name" value="Multidrug efflux transporter AcrB pore domain"/>
    <property type="match status" value="2"/>
</dbReference>
<feature type="transmembrane region" description="Helical" evidence="1">
    <location>
        <begin position="359"/>
        <end position="379"/>
    </location>
</feature>
<evidence type="ECO:0000256" key="1">
    <source>
        <dbReference type="SAM" id="Phobius"/>
    </source>
</evidence>
<feature type="transmembrane region" description="Helical" evidence="1">
    <location>
        <begin position="959"/>
        <end position="979"/>
    </location>
</feature>
<dbReference type="PRINTS" id="PR00702">
    <property type="entry name" value="ACRIFLAVINRP"/>
</dbReference>
<name>A0A3A8EAY2_9GAMM</name>
<protein>
    <submittedName>
        <fullName evidence="2">Efflux RND transporter permease subunit</fullName>
    </submittedName>
</protein>
<dbReference type="SUPFAM" id="SSF82714">
    <property type="entry name" value="Multidrug efflux transporter AcrB TolC docking domain, DN and DC subdomains"/>
    <property type="match status" value="2"/>
</dbReference>
<organism evidence="2 3">
    <name type="scientific">Acinetobacter guerrae</name>
    <dbReference type="NCBI Taxonomy" id="1843371"/>
    <lineage>
        <taxon>Bacteria</taxon>
        <taxon>Pseudomonadati</taxon>
        <taxon>Pseudomonadota</taxon>
        <taxon>Gammaproteobacteria</taxon>
        <taxon>Moraxellales</taxon>
        <taxon>Moraxellaceae</taxon>
        <taxon>Acinetobacter</taxon>
    </lineage>
</organism>
<dbReference type="RefSeq" id="WP_120370908.1">
    <property type="nucleotide sequence ID" value="NZ_RAXU01000018.1"/>
</dbReference>
<feature type="transmembrane region" description="Helical" evidence="1">
    <location>
        <begin position="889"/>
        <end position="908"/>
    </location>
</feature>
<dbReference type="PANTHER" id="PTHR32063">
    <property type="match status" value="1"/>
</dbReference>
<feature type="transmembrane region" description="Helical" evidence="1">
    <location>
        <begin position="530"/>
        <end position="550"/>
    </location>
</feature>
<dbReference type="InterPro" id="IPR001036">
    <property type="entry name" value="Acrflvin-R"/>
</dbReference>
<feature type="transmembrane region" description="Helical" evidence="1">
    <location>
        <begin position="859"/>
        <end position="877"/>
    </location>
</feature>
<keyword evidence="3" id="KW-1185">Reference proteome</keyword>
<feature type="transmembrane region" description="Helical" evidence="1">
    <location>
        <begin position="914"/>
        <end position="938"/>
    </location>
</feature>
<feature type="transmembrane region" description="Helical" evidence="1">
    <location>
        <begin position="458"/>
        <end position="480"/>
    </location>
</feature>
<keyword evidence="1" id="KW-0812">Transmembrane</keyword>
<keyword evidence="1" id="KW-0472">Membrane</keyword>
<evidence type="ECO:0000313" key="2">
    <source>
        <dbReference type="EMBL" id="RKG31835.1"/>
    </source>
</evidence>
<reference evidence="2 3" key="1">
    <citation type="submission" date="2018-09" db="EMBL/GenBank/DDBJ databases">
        <title>The draft genome of Acinetobacter spp. strains.</title>
        <authorList>
            <person name="Qin J."/>
            <person name="Feng Y."/>
            <person name="Zong Z."/>
        </authorList>
    </citation>
    <scope>NUCLEOTIDE SEQUENCE [LARGE SCALE GENOMIC DNA]</scope>
    <source>
        <strain evidence="2 3">WCHAc060096</strain>
    </source>
</reference>
<dbReference type="SUPFAM" id="SSF82866">
    <property type="entry name" value="Multidrug efflux transporter AcrB transmembrane domain"/>
    <property type="match status" value="2"/>
</dbReference>
<dbReference type="InterPro" id="IPR027463">
    <property type="entry name" value="AcrB_DN_DC_subdom"/>
</dbReference>
<feature type="transmembrane region" description="Helical" evidence="1">
    <location>
        <begin position="333"/>
        <end position="352"/>
    </location>
</feature>
<feature type="transmembrane region" description="Helical" evidence="1">
    <location>
        <begin position="385"/>
        <end position="409"/>
    </location>
</feature>
<dbReference type="Pfam" id="PF00873">
    <property type="entry name" value="ACR_tran"/>
    <property type="match status" value="1"/>
</dbReference>
<dbReference type="AlphaFoldDB" id="A0A3A8EAY2"/>
<evidence type="ECO:0000313" key="3">
    <source>
        <dbReference type="Proteomes" id="UP000269001"/>
    </source>
</evidence>
<dbReference type="GO" id="GO:0042910">
    <property type="term" value="F:xenobiotic transmembrane transporter activity"/>
    <property type="evidence" value="ECO:0007669"/>
    <property type="project" value="TreeGrafter"/>
</dbReference>
<dbReference type="Gene3D" id="1.20.1640.10">
    <property type="entry name" value="Multidrug efflux transporter AcrB transmembrane domain"/>
    <property type="match status" value="2"/>
</dbReference>
<accession>A0A3A8EAY2</accession>
<dbReference type="Gene3D" id="3.30.70.1320">
    <property type="entry name" value="Multidrug efflux transporter AcrB pore domain like"/>
    <property type="match status" value="1"/>
</dbReference>
<dbReference type="SUPFAM" id="SSF82693">
    <property type="entry name" value="Multidrug efflux transporter AcrB pore domain, PN1, PN2, PC1 and PC2 subdomains"/>
    <property type="match status" value="3"/>
</dbReference>
<feature type="transmembrane region" description="Helical" evidence="1">
    <location>
        <begin position="12"/>
        <end position="29"/>
    </location>
</feature>
<feature type="transmembrane region" description="Helical" evidence="1">
    <location>
        <begin position="430"/>
        <end position="452"/>
    </location>
</feature>
<dbReference type="Gene3D" id="3.30.2090.10">
    <property type="entry name" value="Multidrug efflux transporter AcrB TolC docking domain, DN and DC subdomains"/>
    <property type="match status" value="2"/>
</dbReference>
<sequence>MWFTRISVKYPVFTIMMMFCLMVLGLASWQRMGVEEFPDVDFPFVVVYTNYPGASPEAVESEITKKLEDQINTISGLKQITSQSSEGLSMIIAEFNLEVPSSVAAQDVRDKIAVVKSDFRDEIEDPVVERYDPASNAIMSVVFESGSMSLRDFSSYLDQRILPQLRTVPGVGTVNLLGDAKRQIRIEVNPQQLQSYGIGIDQVIGTLKNENIEIPGGSLKQPDSELVIEIQSKVIYPHGFGDLVVANKNGVPIYLKQIAKVEDSQAELETGAYLNGKAAVAVDILRSSDANVIQVVDNTYKVLDKIKTQLPEGASLNVVVDSSKGIRASIKDVARTIIEGALLAVLIVLLFLGSFRSTIITGLTLPIALLGTLTFIWAFGFSINMMTLLALSLCIGLLIDDAIVVRENIVRHSEMGKDHVTAALDGTKEIGLAVLATTLTIVAVFLPVAFMGGIIGRFFYQFGVTVSTAVLISMFVSFTLDPMLSAHWQEKKTNKPPSRIKRFFNWISQKLDNLSHVYEHLLKLALRFRFITILIAIASLIGALGLSKLIGTEFVPTPDKGEIRIKFETPVDASLQYTQAKLDQVNQIIRQHPQVKSTYGVINGITDQGKNHASLRVTVTPRQQRSQTLTELNNEFRERLKRVAGISVTSVASADETVSGGQKPIMISIKGPDLNELQTISDRFIAEMEKIKGVVDLESSLKEPKPTLSIQINRVLASDLGLSVNQIGNIIRPLVAGDDVTTWQDERGETYDVNLRLAEHSRALPSDLENLYLTSSKTDANGQSILVPFATVAKFEQTLGASQINRRDLAREVLVEANTSGRPAGDIGKDIEQLQKNFKLPAGYSFDTQGANADMAESAGYALTAITLSIVFIYIVLGSQFNSFIHPAAIMASLPLSLIGVFLALFLFQSTMNLFSIIGIIMLMGLVTKNAILLIDFIKKAMERGETRYDAIIQAGKTRLRPILMTTSAMVMGMIPLALGLGEGGEQSAPMAHAVIGGVITSTLLTLVVVPVIFTYLDDLKNFLLRQTRKLMS</sequence>
<dbReference type="Gene3D" id="3.30.70.1440">
    <property type="entry name" value="Multidrug efflux transporter AcrB pore domain"/>
    <property type="match status" value="1"/>
</dbReference>
<comment type="caution">
    <text evidence="2">The sequence shown here is derived from an EMBL/GenBank/DDBJ whole genome shotgun (WGS) entry which is preliminary data.</text>
</comment>
<dbReference type="GO" id="GO:0005886">
    <property type="term" value="C:plasma membrane"/>
    <property type="evidence" value="ECO:0007669"/>
    <property type="project" value="TreeGrafter"/>
</dbReference>
<gene>
    <name evidence="2" type="ORF">D7V21_13110</name>
</gene>
<dbReference type="EMBL" id="RAXU01000018">
    <property type="protein sequence ID" value="RKG31835.1"/>
    <property type="molecule type" value="Genomic_DNA"/>
</dbReference>
<feature type="transmembrane region" description="Helical" evidence="1">
    <location>
        <begin position="991"/>
        <end position="1017"/>
    </location>
</feature>
<dbReference type="Proteomes" id="UP000269001">
    <property type="component" value="Unassembled WGS sequence"/>
</dbReference>
<keyword evidence="1" id="KW-1133">Transmembrane helix</keyword>
<dbReference type="PANTHER" id="PTHR32063:SF0">
    <property type="entry name" value="SWARMING MOTILITY PROTEIN SWRC"/>
    <property type="match status" value="1"/>
</dbReference>
<proteinExistence type="predicted"/>